<name>A0A8H8CQ26_PSICU</name>
<dbReference type="EMBL" id="JAFIQS010000001">
    <property type="protein sequence ID" value="KAG5173586.1"/>
    <property type="molecule type" value="Genomic_DNA"/>
</dbReference>
<reference evidence="2" key="1">
    <citation type="submission" date="2021-02" db="EMBL/GenBank/DDBJ databases">
        <title>Psilocybe cubensis genome.</title>
        <authorList>
            <person name="Mckernan K.J."/>
            <person name="Crawford S."/>
            <person name="Trippe A."/>
            <person name="Kane L.T."/>
            <person name="Mclaughlin S."/>
        </authorList>
    </citation>
    <scope>NUCLEOTIDE SEQUENCE [LARGE SCALE GENOMIC DNA]</scope>
    <source>
        <strain evidence="2">MGC-MH-2018</strain>
    </source>
</reference>
<dbReference type="OrthoDB" id="3006153at2759"/>
<feature type="transmembrane region" description="Helical" evidence="1">
    <location>
        <begin position="7"/>
        <end position="25"/>
    </location>
</feature>
<proteinExistence type="predicted"/>
<organism evidence="2">
    <name type="scientific">Psilocybe cubensis</name>
    <name type="common">Psychedelic mushroom</name>
    <name type="synonym">Stropharia cubensis</name>
    <dbReference type="NCBI Taxonomy" id="181762"/>
    <lineage>
        <taxon>Eukaryota</taxon>
        <taxon>Fungi</taxon>
        <taxon>Dikarya</taxon>
        <taxon>Basidiomycota</taxon>
        <taxon>Agaricomycotina</taxon>
        <taxon>Agaricomycetes</taxon>
        <taxon>Agaricomycetidae</taxon>
        <taxon>Agaricales</taxon>
        <taxon>Agaricineae</taxon>
        <taxon>Strophariaceae</taxon>
        <taxon>Psilocybe</taxon>
    </lineage>
</organism>
<accession>A0A8H8CQ26</accession>
<comment type="caution">
    <text evidence="2">The sequence shown here is derived from an EMBL/GenBank/DDBJ whole genome shotgun (WGS) entry which is preliminary data.</text>
</comment>
<keyword evidence="1" id="KW-0472">Membrane</keyword>
<evidence type="ECO:0000256" key="1">
    <source>
        <dbReference type="SAM" id="Phobius"/>
    </source>
</evidence>
<keyword evidence="1" id="KW-0812">Transmembrane</keyword>
<gene>
    <name evidence="2" type="ORF">JR316_000243</name>
</gene>
<sequence length="237" mass="26377">MTTPLRTFFLCSLVAVGFISLYHILPFDILANPFSDAIMAGKPATQVGRLAGFIARAELLPPSRFDPPPPRKDIALIALLNAPVEQNGVSLVLFTDHTLLSASGAYYKLTADDYTALHALARDITHGGVLPVPEDSFRNTWRVRHERTGRPIDRFLVPKRTLSEVPEQEYEREFDEVSVYGWDREKRELQTPVGAYTELPDQLYEAGAVVAEARVGADGQRNEDTLKKVRGILGNVF</sequence>
<dbReference type="AlphaFoldDB" id="A0A8H8CQ26"/>
<keyword evidence="1" id="KW-1133">Transmembrane helix</keyword>
<evidence type="ECO:0000313" key="2">
    <source>
        <dbReference type="EMBL" id="KAG5173586.1"/>
    </source>
</evidence>
<protein>
    <submittedName>
        <fullName evidence="2">Uncharacterized protein</fullName>
    </submittedName>
</protein>